<keyword evidence="3" id="KW-0732">Signal</keyword>
<comment type="subcellular location">
    <subcellularLocation>
        <location evidence="1">Secreted</location>
    </subcellularLocation>
</comment>
<evidence type="ECO:0000313" key="8">
    <source>
        <dbReference type="Proteomes" id="UP000231542"/>
    </source>
</evidence>
<gene>
    <name evidence="7" type="ORF">COT24_03620</name>
</gene>
<feature type="transmembrane region" description="Helical" evidence="6">
    <location>
        <begin position="23"/>
        <end position="44"/>
    </location>
</feature>
<dbReference type="InterPro" id="IPR059100">
    <property type="entry name" value="TSP3_bac"/>
</dbReference>
<keyword evidence="2" id="KW-0964">Secreted</keyword>
<sequence>MEISPHPDSEKKSQDQIQKRQRIITGTLVFVGLAAFTFGIFRIIGTINSPFKMKSTEITETSFLLNSSQEAEIDQLRNKDTDNDGLSDFDELYSYKTSPYVRDSDSDGFNDKEEVDSGNDPNCPRDQNCSVTQTTPLEEATLPAQGELSSEDLRTTLKNLGAPANLVDTMDDATLQQVYEQTLAETGVTTDQLTNTGEVPSNLEELVPSDTSSQAITLEMLQSLDAAQLRSLLQQSGVDEATLSQVDDATLEALYQQALGE</sequence>
<proteinExistence type="predicted"/>
<keyword evidence="6" id="KW-1133">Transmembrane helix</keyword>
<reference evidence="7 8" key="1">
    <citation type="submission" date="2017-09" db="EMBL/GenBank/DDBJ databases">
        <title>Depth-based differentiation of microbial function through sediment-hosted aquifers and enrichment of novel symbionts in the deep terrestrial subsurface.</title>
        <authorList>
            <person name="Probst A.J."/>
            <person name="Ladd B."/>
            <person name="Jarett J.K."/>
            <person name="Geller-Mcgrath D.E."/>
            <person name="Sieber C.M."/>
            <person name="Emerson J.B."/>
            <person name="Anantharaman K."/>
            <person name="Thomas B.C."/>
            <person name="Malmstrom R."/>
            <person name="Stieglmeier M."/>
            <person name="Klingl A."/>
            <person name="Woyke T."/>
            <person name="Ryan C.M."/>
            <person name="Banfield J.F."/>
        </authorList>
    </citation>
    <scope>NUCLEOTIDE SEQUENCE [LARGE SCALE GENOMIC DNA]</scope>
    <source>
        <strain evidence="7">CG08_land_8_20_14_0_20_40_16</strain>
    </source>
</reference>
<feature type="compositionally biased region" description="Basic and acidic residues" evidence="5">
    <location>
        <begin position="102"/>
        <end position="112"/>
    </location>
</feature>
<protein>
    <submittedName>
        <fullName evidence="7">Uncharacterized protein</fullName>
    </submittedName>
</protein>
<evidence type="ECO:0000256" key="3">
    <source>
        <dbReference type="ARBA" id="ARBA00022729"/>
    </source>
</evidence>
<dbReference type="SUPFAM" id="SSF103647">
    <property type="entry name" value="TSP type-3 repeat"/>
    <property type="match status" value="1"/>
</dbReference>
<dbReference type="Pfam" id="PF18884">
    <property type="entry name" value="TSP3_bac"/>
    <property type="match status" value="2"/>
</dbReference>
<evidence type="ECO:0000256" key="5">
    <source>
        <dbReference type="SAM" id="MobiDB-lite"/>
    </source>
</evidence>
<feature type="region of interest" description="Disordered" evidence="5">
    <location>
        <begin position="97"/>
        <end position="130"/>
    </location>
</feature>
<comment type="caution">
    <text evidence="7">The sequence shown here is derived from an EMBL/GenBank/DDBJ whole genome shotgun (WGS) entry which is preliminary data.</text>
</comment>
<evidence type="ECO:0000256" key="1">
    <source>
        <dbReference type="ARBA" id="ARBA00004613"/>
    </source>
</evidence>
<evidence type="ECO:0000256" key="2">
    <source>
        <dbReference type="ARBA" id="ARBA00022525"/>
    </source>
</evidence>
<evidence type="ECO:0000256" key="6">
    <source>
        <dbReference type="SAM" id="Phobius"/>
    </source>
</evidence>
<evidence type="ECO:0000313" key="7">
    <source>
        <dbReference type="EMBL" id="PIS42434.1"/>
    </source>
</evidence>
<dbReference type="InterPro" id="IPR028974">
    <property type="entry name" value="TSP_type-3_rpt"/>
</dbReference>
<dbReference type="GO" id="GO:0005509">
    <property type="term" value="F:calcium ion binding"/>
    <property type="evidence" value="ECO:0007669"/>
    <property type="project" value="InterPro"/>
</dbReference>
<evidence type="ECO:0000256" key="4">
    <source>
        <dbReference type="ARBA" id="ARBA00022837"/>
    </source>
</evidence>
<keyword evidence="6" id="KW-0812">Transmembrane</keyword>
<dbReference type="AlphaFoldDB" id="A0A2H0YVC2"/>
<organism evidence="7 8">
    <name type="scientific">Candidatus Kerfeldbacteria bacterium CG08_land_8_20_14_0_20_40_16</name>
    <dbReference type="NCBI Taxonomy" id="2014244"/>
    <lineage>
        <taxon>Bacteria</taxon>
        <taxon>Candidatus Kerfeldiibacteriota</taxon>
    </lineage>
</organism>
<keyword evidence="4" id="KW-0106">Calcium</keyword>
<accession>A0A2H0YVC2</accession>
<name>A0A2H0YVC2_9BACT</name>
<dbReference type="Proteomes" id="UP000231542">
    <property type="component" value="Unassembled WGS sequence"/>
</dbReference>
<keyword evidence="6" id="KW-0472">Membrane</keyword>
<dbReference type="EMBL" id="PEXU01000043">
    <property type="protein sequence ID" value="PIS42434.1"/>
    <property type="molecule type" value="Genomic_DNA"/>
</dbReference>